<dbReference type="STRING" id="381306.AN478_02280"/>
<keyword evidence="2" id="KW-1185">Reference proteome</keyword>
<dbReference type="NCBIfam" id="NF041023">
    <property type="entry name" value="PP0621_fam"/>
    <property type="match status" value="1"/>
</dbReference>
<sequence>MILRLIALAVLIYFAYRLVRRALAKLRPPQPQDPPTPESQPVVPCKTCGTFVPKDRAHTDDRGHFYCSDRCLQETRERD</sequence>
<name>A0A0P9ES58_9GAMM</name>
<protein>
    <recommendedName>
        <fullName evidence="3">TRASH domain-containing protein</fullName>
    </recommendedName>
</protein>
<dbReference type="Proteomes" id="UP000183104">
    <property type="component" value="Unassembled WGS sequence"/>
</dbReference>
<evidence type="ECO:0008006" key="3">
    <source>
        <dbReference type="Google" id="ProtNLM"/>
    </source>
</evidence>
<dbReference type="InterPro" id="IPR049708">
    <property type="entry name" value="PP0621-like"/>
</dbReference>
<organism evidence="1 2">
    <name type="scientific">Thiohalorhabdus denitrificans</name>
    <dbReference type="NCBI Taxonomy" id="381306"/>
    <lineage>
        <taxon>Bacteria</taxon>
        <taxon>Pseudomonadati</taxon>
        <taxon>Pseudomonadota</taxon>
        <taxon>Gammaproteobacteria</taxon>
        <taxon>Thiohalorhabdales</taxon>
        <taxon>Thiohalorhabdaceae</taxon>
        <taxon>Thiohalorhabdus</taxon>
    </lineage>
</organism>
<reference evidence="2" key="1">
    <citation type="submission" date="2016-10" db="EMBL/GenBank/DDBJ databases">
        <authorList>
            <person name="Varghese N."/>
        </authorList>
    </citation>
    <scope>NUCLEOTIDE SEQUENCE [LARGE SCALE GENOMIC DNA]</scope>
    <source>
        <strain evidence="2">HL 19</strain>
    </source>
</reference>
<evidence type="ECO:0000313" key="1">
    <source>
        <dbReference type="EMBL" id="SCY26897.1"/>
    </source>
</evidence>
<accession>A0A0P9ES58</accession>
<gene>
    <name evidence="1" type="ORF">SAMN05661077_1649</name>
</gene>
<dbReference type="OrthoDB" id="9814432at2"/>
<dbReference type="EMBL" id="FMUN01000004">
    <property type="protein sequence ID" value="SCY26897.1"/>
    <property type="molecule type" value="Genomic_DNA"/>
</dbReference>
<dbReference type="AlphaFoldDB" id="A0A0P9ES58"/>
<evidence type="ECO:0000313" key="2">
    <source>
        <dbReference type="Proteomes" id="UP000183104"/>
    </source>
</evidence>
<proteinExistence type="predicted"/>
<dbReference type="RefSeq" id="WP_054965005.1">
    <property type="nucleotide sequence ID" value="NZ_FMUN01000004.1"/>
</dbReference>